<name>A0ABT3PZC9_9BACT</name>
<comment type="caution">
    <text evidence="12">The sequence shown here is derived from an EMBL/GenBank/DDBJ whole genome shotgun (WGS) entry which is preliminary data.</text>
</comment>
<dbReference type="RefSeq" id="WP_265789723.1">
    <property type="nucleotide sequence ID" value="NZ_JAJNDC010000002.1"/>
</dbReference>
<evidence type="ECO:0000256" key="6">
    <source>
        <dbReference type="ARBA" id="ARBA00022777"/>
    </source>
</evidence>
<dbReference type="Pfam" id="PF07568">
    <property type="entry name" value="HisKA_2"/>
    <property type="match status" value="1"/>
</dbReference>
<evidence type="ECO:0000256" key="2">
    <source>
        <dbReference type="ARBA" id="ARBA00012438"/>
    </source>
</evidence>
<keyword evidence="8" id="KW-0843">Virulence</keyword>
<dbReference type="Gene3D" id="2.10.70.100">
    <property type="match status" value="1"/>
</dbReference>
<dbReference type="SMART" id="SM00091">
    <property type="entry name" value="PAS"/>
    <property type="match status" value="4"/>
</dbReference>
<dbReference type="SUPFAM" id="SSF55785">
    <property type="entry name" value="PYP-like sensor domain (PAS domain)"/>
    <property type="match status" value="5"/>
</dbReference>
<reference evidence="12 13" key="1">
    <citation type="submission" date="2021-11" db="EMBL/GenBank/DDBJ databases">
        <title>Aliifidinibius sp. nov., a new bacterium isolated from saline soil.</title>
        <authorList>
            <person name="Galisteo C."/>
            <person name="De La Haba R."/>
            <person name="Sanchez-Porro C."/>
            <person name="Ventosa A."/>
        </authorList>
    </citation>
    <scope>NUCLEOTIDE SEQUENCE [LARGE SCALE GENOMIC DNA]</scope>
    <source>
        <strain evidence="12 13">KACC 190600</strain>
    </source>
</reference>
<dbReference type="Gene3D" id="3.30.565.10">
    <property type="entry name" value="Histidine kinase-like ATPase, C-terminal domain"/>
    <property type="match status" value="1"/>
</dbReference>
<dbReference type="PROSITE" id="PS50113">
    <property type="entry name" value="PAC"/>
    <property type="match status" value="3"/>
</dbReference>
<dbReference type="Pfam" id="PF08447">
    <property type="entry name" value="PAS_3"/>
    <property type="match status" value="1"/>
</dbReference>
<evidence type="ECO:0000313" key="12">
    <source>
        <dbReference type="EMBL" id="MCW9713199.1"/>
    </source>
</evidence>
<proteinExistence type="predicted"/>
<dbReference type="SUPFAM" id="SSF55874">
    <property type="entry name" value="ATPase domain of HSP90 chaperone/DNA topoisomerase II/histidine kinase"/>
    <property type="match status" value="1"/>
</dbReference>
<dbReference type="EC" id="2.7.13.3" evidence="2"/>
<keyword evidence="6" id="KW-0418">Kinase</keyword>
<dbReference type="CDD" id="cd00130">
    <property type="entry name" value="PAS"/>
    <property type="match status" value="3"/>
</dbReference>
<feature type="domain" description="PAS" evidence="10">
    <location>
        <begin position="364"/>
        <end position="407"/>
    </location>
</feature>
<dbReference type="PANTHER" id="PTHR41523:SF8">
    <property type="entry name" value="ETHYLENE RESPONSE SENSOR PROTEIN"/>
    <property type="match status" value="1"/>
</dbReference>
<protein>
    <recommendedName>
        <fullName evidence="2">histidine kinase</fullName>
        <ecNumber evidence="2">2.7.13.3</ecNumber>
    </recommendedName>
</protein>
<keyword evidence="13" id="KW-1185">Reference proteome</keyword>
<dbReference type="Gene3D" id="3.30.450.20">
    <property type="entry name" value="PAS domain"/>
    <property type="match status" value="5"/>
</dbReference>
<evidence type="ECO:0000256" key="8">
    <source>
        <dbReference type="ARBA" id="ARBA00023026"/>
    </source>
</evidence>
<feature type="domain" description="Histidine kinase" evidence="9">
    <location>
        <begin position="617"/>
        <end position="809"/>
    </location>
</feature>
<evidence type="ECO:0000259" key="10">
    <source>
        <dbReference type="PROSITE" id="PS50112"/>
    </source>
</evidence>
<evidence type="ECO:0000259" key="9">
    <source>
        <dbReference type="PROSITE" id="PS50109"/>
    </source>
</evidence>
<keyword evidence="4" id="KW-0808">Transferase</keyword>
<dbReference type="Pfam" id="PF02518">
    <property type="entry name" value="HATPase_c"/>
    <property type="match status" value="1"/>
</dbReference>
<feature type="domain" description="PAS" evidence="10">
    <location>
        <begin position="491"/>
        <end position="561"/>
    </location>
</feature>
<keyword evidence="3" id="KW-0597">Phosphoprotein</keyword>
<dbReference type="EMBL" id="JAJNDC010000002">
    <property type="protein sequence ID" value="MCW9713199.1"/>
    <property type="molecule type" value="Genomic_DNA"/>
</dbReference>
<feature type="domain" description="PAC" evidence="11">
    <location>
        <begin position="192"/>
        <end position="243"/>
    </location>
</feature>
<evidence type="ECO:0000256" key="7">
    <source>
        <dbReference type="ARBA" id="ARBA00022840"/>
    </source>
</evidence>
<evidence type="ECO:0000256" key="3">
    <source>
        <dbReference type="ARBA" id="ARBA00022553"/>
    </source>
</evidence>
<comment type="catalytic activity">
    <reaction evidence="1">
        <text>ATP + protein L-histidine = ADP + protein N-phospho-L-histidine.</text>
        <dbReference type="EC" id="2.7.13.3"/>
    </reaction>
</comment>
<dbReference type="Pfam" id="PF13426">
    <property type="entry name" value="PAS_9"/>
    <property type="match status" value="4"/>
</dbReference>
<feature type="domain" description="PAC" evidence="11">
    <location>
        <begin position="316"/>
        <end position="367"/>
    </location>
</feature>
<evidence type="ECO:0000256" key="5">
    <source>
        <dbReference type="ARBA" id="ARBA00022741"/>
    </source>
</evidence>
<dbReference type="InterPro" id="IPR003594">
    <property type="entry name" value="HATPase_dom"/>
</dbReference>
<dbReference type="InterPro" id="IPR013655">
    <property type="entry name" value="PAS_fold_3"/>
</dbReference>
<accession>A0ABT3PZC9</accession>
<evidence type="ECO:0000256" key="4">
    <source>
        <dbReference type="ARBA" id="ARBA00022679"/>
    </source>
</evidence>
<dbReference type="NCBIfam" id="TIGR00229">
    <property type="entry name" value="sensory_box"/>
    <property type="match status" value="4"/>
</dbReference>
<dbReference type="InterPro" id="IPR011495">
    <property type="entry name" value="Sig_transdc_His_kin_sub2_dim/P"/>
</dbReference>
<evidence type="ECO:0000259" key="11">
    <source>
        <dbReference type="PROSITE" id="PS50113"/>
    </source>
</evidence>
<dbReference type="InterPro" id="IPR005467">
    <property type="entry name" value="His_kinase_dom"/>
</dbReference>
<keyword evidence="7" id="KW-0067">ATP-binding</keyword>
<feature type="domain" description="PAC" evidence="11">
    <location>
        <begin position="66"/>
        <end position="117"/>
    </location>
</feature>
<dbReference type="InterPro" id="IPR000014">
    <property type="entry name" value="PAS"/>
</dbReference>
<dbReference type="InterPro" id="IPR001610">
    <property type="entry name" value="PAC"/>
</dbReference>
<gene>
    <name evidence="12" type="ORF">LQ318_09805</name>
</gene>
<dbReference type="SMART" id="SM00387">
    <property type="entry name" value="HATPase_c"/>
    <property type="match status" value="1"/>
</dbReference>
<dbReference type="PANTHER" id="PTHR41523">
    <property type="entry name" value="TWO-COMPONENT SYSTEM SENSOR PROTEIN"/>
    <property type="match status" value="1"/>
</dbReference>
<dbReference type="InterPro" id="IPR000700">
    <property type="entry name" value="PAS-assoc_C"/>
</dbReference>
<dbReference type="PROSITE" id="PS50112">
    <property type="entry name" value="PAS"/>
    <property type="match status" value="2"/>
</dbReference>
<organism evidence="12 13">
    <name type="scientific">Fodinibius salicampi</name>
    <dbReference type="NCBI Taxonomy" id="1920655"/>
    <lineage>
        <taxon>Bacteria</taxon>
        <taxon>Pseudomonadati</taxon>
        <taxon>Balneolota</taxon>
        <taxon>Balneolia</taxon>
        <taxon>Balneolales</taxon>
        <taxon>Balneolaceae</taxon>
        <taxon>Fodinibius</taxon>
    </lineage>
</organism>
<keyword evidence="5" id="KW-0547">Nucleotide-binding</keyword>
<evidence type="ECO:0000313" key="13">
    <source>
        <dbReference type="Proteomes" id="UP001207337"/>
    </source>
</evidence>
<dbReference type="InterPro" id="IPR035965">
    <property type="entry name" value="PAS-like_dom_sf"/>
</dbReference>
<dbReference type="PROSITE" id="PS50109">
    <property type="entry name" value="HIS_KIN"/>
    <property type="match status" value="1"/>
</dbReference>
<dbReference type="InterPro" id="IPR036890">
    <property type="entry name" value="HATPase_C_sf"/>
</dbReference>
<evidence type="ECO:0000256" key="1">
    <source>
        <dbReference type="ARBA" id="ARBA00000085"/>
    </source>
</evidence>
<dbReference type="Proteomes" id="UP001207337">
    <property type="component" value="Unassembled WGS sequence"/>
</dbReference>
<dbReference type="SMART" id="SM00086">
    <property type="entry name" value="PAC"/>
    <property type="match status" value="5"/>
</dbReference>
<sequence length="816" mass="94376">MANIGHWELDIENEELYWSDEIKKLHEVDSDYTPDLERAIEFYKEGEYRKKVRSAVNLAIEAGEPFTFESKIITHKGNERWVRAIGEPKMKEGKCIRLFGSTQDITELKKTEKKARKAQQKLRDIIEHSTVMFYRHDTDHHLQYLSPQSEYFLGCTPEEGKQKWTSFVTDHPKNKEGLKKTEKAIKTGHPQPPYELQLKRTDGRTIWVKVNESPITDEGKTVAMVGCMTDITELKEKESQLRNIANNIDGMVHRYQRFPDGHDEFIYVSEGVRELHEVTPKEVLADSGVLWSQIDDGYIEEVRKSVDISARNLSKWNQKWKIETPSGREKWIHGRGTPQKKEDGSIIWDTILLDITEQEQAKNKQQELYRIIEESLNEVYIFETDSLEFVYFNSLAKDHTGYTEDQMQEMTPLDLIEDAEICQNFDKYLRPLDLANKEVVTFSTIHKRSDGSVYPIDVRLRKEGYNGKPVYVAVILDITNQKELEDHIKRQVSLLNHILDSLPGLFYMVGEDLTFSRTNKNVEKLFGLSAEELQATNALSLVAPREQKRAKRLIGKAFQQGYAELETILIGKDGKEYHYYMNGSQIKLADKNYVIGSGIDVTKRIRTEEENRVLLQEIHHRVKNNLAIISGLLSLELQELSQDSYGQMPLERSINRIHSIAKVHELLYQSASFSYVNVKRYISELTDTAMMTLQKGDNIHIHLELDDIDMNINEVIPLGMLMNELLTNSLKYAFSEEGKGVIEVNVCKSGDRYEVHYQDDGRGFDRRDFDNSETLGLTIVKMLLKQLEAKFDVDTEDGFELKFSFKEKKTGSHSNM</sequence>